<sequence length="30" mass="3567">MPQSTNQLQVTPPPLIFHRRQRALNYLYAL</sequence>
<organism evidence="1">
    <name type="scientific">Lepeophtheirus salmonis</name>
    <name type="common">Salmon louse</name>
    <name type="synonym">Caligus salmonis</name>
    <dbReference type="NCBI Taxonomy" id="72036"/>
    <lineage>
        <taxon>Eukaryota</taxon>
        <taxon>Metazoa</taxon>
        <taxon>Ecdysozoa</taxon>
        <taxon>Arthropoda</taxon>
        <taxon>Crustacea</taxon>
        <taxon>Multicrustacea</taxon>
        <taxon>Hexanauplia</taxon>
        <taxon>Copepoda</taxon>
        <taxon>Siphonostomatoida</taxon>
        <taxon>Caligidae</taxon>
        <taxon>Lepeophtheirus</taxon>
    </lineage>
</organism>
<accession>A0A0K2VBZ8</accession>
<protein>
    <submittedName>
        <fullName evidence="1">Uncharacterized protein</fullName>
    </submittedName>
</protein>
<evidence type="ECO:0000313" key="1">
    <source>
        <dbReference type="EMBL" id="CDW47830.1"/>
    </source>
</evidence>
<proteinExistence type="predicted"/>
<reference evidence="1" key="1">
    <citation type="submission" date="2014-05" db="EMBL/GenBank/DDBJ databases">
        <authorList>
            <person name="Chronopoulou M."/>
        </authorList>
    </citation>
    <scope>NUCLEOTIDE SEQUENCE</scope>
    <source>
        <tissue evidence="1">Whole organism</tissue>
    </source>
</reference>
<dbReference type="EMBL" id="HACA01030469">
    <property type="protein sequence ID" value="CDW47830.1"/>
    <property type="molecule type" value="Transcribed_RNA"/>
</dbReference>
<name>A0A0K2VBZ8_LEPSM</name>
<dbReference type="AlphaFoldDB" id="A0A0K2VBZ8"/>